<gene>
    <name evidence="1" type="ORF">F2Q68_00015209</name>
</gene>
<reference evidence="1" key="1">
    <citation type="submission" date="2019-12" db="EMBL/GenBank/DDBJ databases">
        <title>Genome sequencing and annotation of Brassica cretica.</title>
        <authorList>
            <person name="Studholme D.J."/>
            <person name="Sarris P.F."/>
        </authorList>
    </citation>
    <scope>NUCLEOTIDE SEQUENCE</scope>
    <source>
        <strain evidence="1">PFS-001/15</strain>
        <tissue evidence="1">Leaf</tissue>
    </source>
</reference>
<organism evidence="1 2">
    <name type="scientific">Brassica cretica</name>
    <name type="common">Mustard</name>
    <dbReference type="NCBI Taxonomy" id="69181"/>
    <lineage>
        <taxon>Eukaryota</taxon>
        <taxon>Viridiplantae</taxon>
        <taxon>Streptophyta</taxon>
        <taxon>Embryophyta</taxon>
        <taxon>Tracheophyta</taxon>
        <taxon>Spermatophyta</taxon>
        <taxon>Magnoliopsida</taxon>
        <taxon>eudicotyledons</taxon>
        <taxon>Gunneridae</taxon>
        <taxon>Pentapetalae</taxon>
        <taxon>rosids</taxon>
        <taxon>malvids</taxon>
        <taxon>Brassicales</taxon>
        <taxon>Brassicaceae</taxon>
        <taxon>Brassiceae</taxon>
        <taxon>Brassica</taxon>
    </lineage>
</organism>
<evidence type="ECO:0000313" key="1">
    <source>
        <dbReference type="EMBL" id="KAF2558910.1"/>
    </source>
</evidence>
<dbReference type="EMBL" id="QGKW02001940">
    <property type="protein sequence ID" value="KAF2558910.1"/>
    <property type="molecule type" value="Genomic_DNA"/>
</dbReference>
<sequence>MHGFGWYPLIDVRDSSVATLRPGPRWIGRYVATDSFAGLSLRCDRPSGLVKRCRLKVNCETCRLSDWSGGRLIIMAWMKTVFSRIAKDVVGKGPDHGTFVLRLSSKRILNSG</sequence>
<comment type="caution">
    <text evidence="1">The sequence shown here is derived from an EMBL/GenBank/DDBJ whole genome shotgun (WGS) entry which is preliminary data.</text>
</comment>
<protein>
    <submittedName>
        <fullName evidence="1">Uncharacterized protein</fullName>
    </submittedName>
</protein>
<evidence type="ECO:0000313" key="2">
    <source>
        <dbReference type="Proteomes" id="UP000712281"/>
    </source>
</evidence>
<proteinExistence type="predicted"/>
<dbReference type="AlphaFoldDB" id="A0A8S9HP98"/>
<dbReference type="Proteomes" id="UP000712281">
    <property type="component" value="Unassembled WGS sequence"/>
</dbReference>
<name>A0A8S9HP98_BRACR</name>
<accession>A0A8S9HP98</accession>